<feature type="domain" description="Thiamine pyrophosphate enzyme central" evidence="12">
    <location>
        <begin position="228"/>
        <end position="339"/>
    </location>
</feature>
<reference evidence="15 16" key="1">
    <citation type="journal article" date="2014" name="Nat. Commun.">
        <title>Multiple recent horizontal transfers of a large genomic region in cheese making fungi.</title>
        <authorList>
            <person name="Cheeseman K."/>
            <person name="Ropars J."/>
            <person name="Renault P."/>
            <person name="Dupont J."/>
            <person name="Gouzy J."/>
            <person name="Branca A."/>
            <person name="Abraham A.L."/>
            <person name="Ceppi M."/>
            <person name="Conseiller E."/>
            <person name="Debuchy R."/>
            <person name="Malagnac F."/>
            <person name="Goarin A."/>
            <person name="Silar P."/>
            <person name="Lacoste S."/>
            <person name="Sallet E."/>
            <person name="Bensimon A."/>
            <person name="Giraud T."/>
            <person name="Brygoo Y."/>
        </authorList>
    </citation>
    <scope>NUCLEOTIDE SEQUENCE [LARGE SCALE GENOMIC DNA]</scope>
    <source>
        <strain evidence="16">FM 013</strain>
    </source>
</reference>
<dbReference type="InterPro" id="IPR012001">
    <property type="entry name" value="Thiamin_PyroP_enz_TPP-bd_dom"/>
</dbReference>
<keyword evidence="15" id="KW-0670">Pyruvate</keyword>
<keyword evidence="7 10" id="KW-0786">Thiamine pyrophosphate</keyword>
<evidence type="ECO:0000256" key="11">
    <source>
        <dbReference type="SAM" id="MobiDB-lite"/>
    </source>
</evidence>
<feature type="compositionally biased region" description="Low complexity" evidence="11">
    <location>
        <begin position="370"/>
        <end position="379"/>
    </location>
</feature>
<keyword evidence="6 9" id="KW-0460">Magnesium</keyword>
<comment type="similarity">
    <text evidence="2 10">Belongs to the TPP enzyme family.</text>
</comment>
<dbReference type="STRING" id="1429867.A0A0G4PEN4"/>
<dbReference type="InterPro" id="IPR029035">
    <property type="entry name" value="DHS-like_NAD/FAD-binding_dom"/>
</dbReference>
<keyword evidence="5" id="KW-0210">Decarboxylase</keyword>
<evidence type="ECO:0000256" key="6">
    <source>
        <dbReference type="ARBA" id="ARBA00022842"/>
    </source>
</evidence>
<dbReference type="PANTHER" id="PTHR43452">
    <property type="entry name" value="PYRUVATE DECARBOXYLASE"/>
    <property type="match status" value="1"/>
</dbReference>
<dbReference type="PIRSF" id="PIRSF036565">
    <property type="entry name" value="Pyruvt_ip_decrb"/>
    <property type="match status" value="1"/>
</dbReference>
<dbReference type="PANTHER" id="PTHR43452:SF30">
    <property type="entry name" value="PYRUVATE DECARBOXYLASE ISOZYME 1-RELATED"/>
    <property type="match status" value="1"/>
</dbReference>
<gene>
    <name evidence="15" type="ORF">PCAMFM013_S013g000035</name>
</gene>
<feature type="binding site" evidence="9">
    <location>
        <position position="506"/>
    </location>
    <ligand>
        <name>Mg(2+)</name>
        <dbReference type="ChEBI" id="CHEBI:18420"/>
    </ligand>
</feature>
<evidence type="ECO:0000256" key="5">
    <source>
        <dbReference type="ARBA" id="ARBA00022793"/>
    </source>
</evidence>
<feature type="region of interest" description="Disordered" evidence="11">
    <location>
        <begin position="365"/>
        <end position="404"/>
    </location>
</feature>
<dbReference type="SUPFAM" id="SSF52467">
    <property type="entry name" value="DHS-like NAD/FAD-binding domain"/>
    <property type="match status" value="1"/>
</dbReference>
<name>A0A0G4PEN4_PENC3</name>
<dbReference type="InterPro" id="IPR047214">
    <property type="entry name" value="TPP_PDC_IPDC"/>
</dbReference>
<evidence type="ECO:0000259" key="13">
    <source>
        <dbReference type="Pfam" id="PF02775"/>
    </source>
</evidence>
<dbReference type="InterPro" id="IPR011766">
    <property type="entry name" value="TPP_enzyme_TPP-bd"/>
</dbReference>
<evidence type="ECO:0000256" key="4">
    <source>
        <dbReference type="ARBA" id="ARBA00022723"/>
    </source>
</evidence>
<dbReference type="Gene3D" id="3.40.50.970">
    <property type="match status" value="2"/>
</dbReference>
<dbReference type="GO" id="GO:0030976">
    <property type="term" value="F:thiamine pyrophosphate binding"/>
    <property type="evidence" value="ECO:0007669"/>
    <property type="project" value="InterPro"/>
</dbReference>
<dbReference type="FunFam" id="3.40.50.970:FF:000024">
    <property type="entry name" value="Pyruvate decarboxylase isozyme"/>
    <property type="match status" value="1"/>
</dbReference>
<evidence type="ECO:0000256" key="1">
    <source>
        <dbReference type="ARBA" id="ARBA00001964"/>
    </source>
</evidence>
<feature type="domain" description="Thiamine pyrophosphate enzyme N-terminal TPP-binding" evidence="14">
    <location>
        <begin position="78"/>
        <end position="133"/>
    </location>
</feature>
<dbReference type="InterPro" id="IPR047213">
    <property type="entry name" value="TPP_PYR_PDC_IPDC-like"/>
</dbReference>
<dbReference type="Pfam" id="PF02775">
    <property type="entry name" value="TPP_enzyme_C"/>
    <property type="match status" value="1"/>
</dbReference>
<dbReference type="Pfam" id="PF00205">
    <property type="entry name" value="TPP_enzyme_M"/>
    <property type="match status" value="1"/>
</dbReference>
<evidence type="ECO:0000256" key="7">
    <source>
        <dbReference type="ARBA" id="ARBA00023052"/>
    </source>
</evidence>
<dbReference type="GO" id="GO:0000287">
    <property type="term" value="F:magnesium ion binding"/>
    <property type="evidence" value="ECO:0007669"/>
    <property type="project" value="InterPro"/>
</dbReference>
<dbReference type="InterPro" id="IPR012110">
    <property type="entry name" value="PDC/IPDC-like"/>
</dbReference>
<dbReference type="GO" id="GO:0000949">
    <property type="term" value="P:aromatic amino acid family catabolic process to alcohol via Ehrlich pathway"/>
    <property type="evidence" value="ECO:0007669"/>
    <property type="project" value="TreeGrafter"/>
</dbReference>
<keyword evidence="4 9" id="KW-0479">Metal-binding</keyword>
<evidence type="ECO:0000313" key="15">
    <source>
        <dbReference type="EMBL" id="CRL24793.1"/>
    </source>
</evidence>
<protein>
    <recommendedName>
        <fullName evidence="3">Pyruvate decarboxylase</fullName>
    </recommendedName>
</protein>
<dbReference type="CDD" id="cd02005">
    <property type="entry name" value="TPP_PDC_IPDC"/>
    <property type="match status" value="1"/>
</dbReference>
<feature type="binding site" evidence="9">
    <location>
        <position position="533"/>
    </location>
    <ligand>
        <name>Mg(2+)</name>
        <dbReference type="ChEBI" id="CHEBI:18420"/>
    </ligand>
</feature>
<dbReference type="InterPro" id="IPR029061">
    <property type="entry name" value="THDP-binding"/>
</dbReference>
<dbReference type="CDD" id="cd07038">
    <property type="entry name" value="TPP_PYR_PDC_IPDC_like"/>
    <property type="match status" value="1"/>
</dbReference>
<evidence type="ECO:0000256" key="8">
    <source>
        <dbReference type="ARBA" id="ARBA00023239"/>
    </source>
</evidence>
<feature type="domain" description="Thiamine pyrophosphate enzyme TPP-binding" evidence="13">
    <location>
        <begin position="453"/>
        <end position="553"/>
    </location>
</feature>
<dbReference type="InterPro" id="IPR012000">
    <property type="entry name" value="Thiamin_PyroP_enz_cen_dom"/>
</dbReference>
<dbReference type="SUPFAM" id="SSF52518">
    <property type="entry name" value="Thiamin diphosphate-binding fold (THDP-binding)"/>
    <property type="match status" value="2"/>
</dbReference>
<proteinExistence type="inferred from homology"/>
<dbReference type="Gene3D" id="3.40.50.1220">
    <property type="entry name" value="TPP-binding domain"/>
    <property type="match status" value="1"/>
</dbReference>
<accession>A0A0G4PEN4</accession>
<evidence type="ECO:0000256" key="9">
    <source>
        <dbReference type="PIRSR" id="PIRSR036565-2"/>
    </source>
</evidence>
<feature type="compositionally biased region" description="Polar residues" evidence="11">
    <location>
        <begin position="388"/>
        <end position="401"/>
    </location>
</feature>
<evidence type="ECO:0000313" key="16">
    <source>
        <dbReference type="Proteomes" id="UP000053732"/>
    </source>
</evidence>
<evidence type="ECO:0000256" key="3">
    <source>
        <dbReference type="ARBA" id="ARBA00014422"/>
    </source>
</evidence>
<dbReference type="EMBL" id="HG793146">
    <property type="protein sequence ID" value="CRL24793.1"/>
    <property type="molecule type" value="Genomic_DNA"/>
</dbReference>
<organism evidence="15 16">
    <name type="scientific">Penicillium camemberti (strain FM 013)</name>
    <dbReference type="NCBI Taxonomy" id="1429867"/>
    <lineage>
        <taxon>Eukaryota</taxon>
        <taxon>Fungi</taxon>
        <taxon>Dikarya</taxon>
        <taxon>Ascomycota</taxon>
        <taxon>Pezizomycotina</taxon>
        <taxon>Eurotiomycetes</taxon>
        <taxon>Eurotiomycetidae</taxon>
        <taxon>Eurotiales</taxon>
        <taxon>Aspergillaceae</taxon>
        <taxon>Penicillium</taxon>
    </lineage>
</organism>
<evidence type="ECO:0000259" key="14">
    <source>
        <dbReference type="Pfam" id="PF02776"/>
    </source>
</evidence>
<dbReference type="GO" id="GO:0005829">
    <property type="term" value="C:cytosol"/>
    <property type="evidence" value="ECO:0007669"/>
    <property type="project" value="TreeGrafter"/>
</dbReference>
<keyword evidence="16" id="KW-1185">Reference proteome</keyword>
<evidence type="ECO:0000256" key="2">
    <source>
        <dbReference type="ARBA" id="ARBA00007812"/>
    </source>
</evidence>
<evidence type="ECO:0000256" key="10">
    <source>
        <dbReference type="RuleBase" id="RU362132"/>
    </source>
</evidence>
<comment type="cofactor">
    <cofactor evidence="1">
        <name>thiamine diphosphate</name>
        <dbReference type="ChEBI" id="CHEBI:58937"/>
    </cofactor>
</comment>
<evidence type="ECO:0000259" key="12">
    <source>
        <dbReference type="Pfam" id="PF00205"/>
    </source>
</evidence>
<comment type="cofactor">
    <cofactor evidence="9">
        <name>Mg(2+)</name>
        <dbReference type="ChEBI" id="CHEBI:18420"/>
    </cofactor>
    <text evidence="9">Binds 1 Mg(2+) per subunit.</text>
</comment>
<dbReference type="Proteomes" id="UP000053732">
    <property type="component" value="Unassembled WGS sequence"/>
</dbReference>
<keyword evidence="8" id="KW-0456">Lyase</keyword>
<dbReference type="GO" id="GO:0004737">
    <property type="term" value="F:pyruvate decarboxylase activity"/>
    <property type="evidence" value="ECO:0007669"/>
    <property type="project" value="TreeGrafter"/>
</dbReference>
<dbReference type="GO" id="GO:0005634">
    <property type="term" value="C:nucleus"/>
    <property type="evidence" value="ECO:0007669"/>
    <property type="project" value="TreeGrafter"/>
</dbReference>
<sequence length="632" mass="69650">MRARIPMRKIYLFRRIHELGIRSIFGVPGDYNLKSLDYITPCGLNWVGNVNELNGGKQMDIPSNSAETHESYYFTPIGYAADGYARIKGIRAIMTTLGVGELSAINALAGACAELVPVIHIVGYPSTIIQKKRLPMHHTLADGDFRRFARMSAEISSAVVVLEDKSDATRLIDETIIECCRSSKPVYIGFPVDLVEAEVDPSPLEYPLGLEEPSPSPTADEDYGVDLILGRIRAARNPIIIVESLAGKPHSLNTTRVFVESSGFPCFTTPMAKGIIDETLINFRGLYVGKISEPTVFEQVLSSDLILVLGPRPTDFSTAGFKTDLPHIETIKFEPHRIQMQYQGILELGMKAVLERLSNVLEKEHSGSVSTASTASTPPRKLGGTPDIQGTISPSSNSPKESVNGDEFIDFEGNILDKSQPLTQEWIWPRISSWLEEDDIISADIGTAAFGTIWTRYPRGAIPLTQFVWSSIGYAVGAAVGAALAAREDEKQSQARCRRTICLTGDGSFQLTAQEVSTMVRRKLGIIIFIICNDGYTVERIIHGMEAEYNDIQPWDFKLLPAVFQAAPNTARTYAVRTRAELSMLLDDPSFGPAEHYDEKNPPPLRIVELHMDKYDAPESLQGTIDSIQDPA</sequence>
<dbReference type="AlphaFoldDB" id="A0A0G4PEN4"/>
<feature type="binding site" evidence="9">
    <location>
        <position position="535"/>
    </location>
    <ligand>
        <name>Mg(2+)</name>
        <dbReference type="ChEBI" id="CHEBI:18420"/>
    </ligand>
</feature>
<dbReference type="Pfam" id="PF02776">
    <property type="entry name" value="TPP_enzyme_N"/>
    <property type="match status" value="1"/>
</dbReference>